<dbReference type="EMBL" id="JACTVJ010000006">
    <property type="protein sequence ID" value="MBC9713897.1"/>
    <property type="molecule type" value="Genomic_DNA"/>
</dbReference>
<name>A0ABR7SFY4_9ACTN</name>
<accession>A0ABR7SFY4</accession>
<comment type="caution">
    <text evidence="1">The sequence shown here is derived from an EMBL/GenBank/DDBJ whole genome shotgun (WGS) entry which is preliminary data.</text>
</comment>
<sequence>MRNPTPAGTGAALEPVRAQLLRIAKADADALLAAADQDAAATFAAAEAQAAAILDEARRQGEADAETARDAAGVRTRRAARARELAARKDCWEELGRQVVARVQALRSARSYPQLHDRLTAYVREVLGPDVHITEAPGGGVIGEVRGRRLDCGLTAFARRALERTGTEAEGLWSP</sequence>
<organism evidence="1 2">
    <name type="scientific">Streptomyces polyasparticus</name>
    <dbReference type="NCBI Taxonomy" id="2767826"/>
    <lineage>
        <taxon>Bacteria</taxon>
        <taxon>Bacillati</taxon>
        <taxon>Actinomycetota</taxon>
        <taxon>Actinomycetes</taxon>
        <taxon>Kitasatosporales</taxon>
        <taxon>Streptomycetaceae</taxon>
        <taxon>Streptomyces</taxon>
    </lineage>
</organism>
<evidence type="ECO:0000313" key="2">
    <source>
        <dbReference type="Proteomes" id="UP000642284"/>
    </source>
</evidence>
<proteinExistence type="predicted"/>
<protein>
    <recommendedName>
        <fullName evidence="3">ATP synthase subunit E</fullName>
    </recommendedName>
</protein>
<evidence type="ECO:0000313" key="1">
    <source>
        <dbReference type="EMBL" id="MBC9713897.1"/>
    </source>
</evidence>
<reference evidence="1 2" key="1">
    <citation type="submission" date="2020-08" db="EMBL/GenBank/DDBJ databases">
        <title>Genemic of Streptomyces polyaspartic.</title>
        <authorList>
            <person name="Liu W."/>
        </authorList>
    </citation>
    <scope>NUCLEOTIDE SEQUENCE [LARGE SCALE GENOMIC DNA]</scope>
    <source>
        <strain evidence="1 2">TRM66268-LWL</strain>
    </source>
</reference>
<evidence type="ECO:0008006" key="3">
    <source>
        <dbReference type="Google" id="ProtNLM"/>
    </source>
</evidence>
<gene>
    <name evidence="1" type="ORF">H9Y04_15105</name>
</gene>
<keyword evidence="2" id="KW-1185">Reference proteome</keyword>
<dbReference type="Proteomes" id="UP000642284">
    <property type="component" value="Unassembled WGS sequence"/>
</dbReference>
<dbReference type="RefSeq" id="WP_187814475.1">
    <property type="nucleotide sequence ID" value="NZ_JACTVJ010000006.1"/>
</dbReference>